<name>A0A938YCK1_9ACTN</name>
<evidence type="ECO:0000313" key="12">
    <source>
        <dbReference type="Proteomes" id="UP000663792"/>
    </source>
</evidence>
<protein>
    <submittedName>
        <fullName evidence="11">MFS transporter</fullName>
    </submittedName>
</protein>
<gene>
    <name evidence="11" type="ORF">JL106_07505</name>
</gene>
<dbReference type="Pfam" id="PF07690">
    <property type="entry name" value="MFS_1"/>
    <property type="match status" value="1"/>
</dbReference>
<feature type="transmembrane region" description="Helical" evidence="9">
    <location>
        <begin position="343"/>
        <end position="362"/>
    </location>
</feature>
<feature type="transmembrane region" description="Helical" evidence="9">
    <location>
        <begin position="206"/>
        <end position="229"/>
    </location>
</feature>
<dbReference type="InterPro" id="IPR036259">
    <property type="entry name" value="MFS_trans_sf"/>
</dbReference>
<feature type="domain" description="Major facilitator superfamily (MFS) profile" evidence="10">
    <location>
        <begin position="21"/>
        <end position="505"/>
    </location>
</feature>
<evidence type="ECO:0000256" key="9">
    <source>
        <dbReference type="SAM" id="Phobius"/>
    </source>
</evidence>
<feature type="transmembrane region" description="Helical" evidence="9">
    <location>
        <begin position="368"/>
        <end position="391"/>
    </location>
</feature>
<comment type="similarity">
    <text evidence="2">Belongs to the major facilitator superfamily. TCR/Tet family.</text>
</comment>
<dbReference type="GO" id="GO:0022857">
    <property type="term" value="F:transmembrane transporter activity"/>
    <property type="evidence" value="ECO:0007669"/>
    <property type="project" value="InterPro"/>
</dbReference>
<feature type="transmembrane region" description="Helical" evidence="9">
    <location>
        <begin position="411"/>
        <end position="433"/>
    </location>
</feature>
<feature type="transmembrane region" description="Helical" evidence="9">
    <location>
        <begin position="314"/>
        <end position="336"/>
    </location>
</feature>
<keyword evidence="6 9" id="KW-1133">Transmembrane helix</keyword>
<feature type="region of interest" description="Disordered" evidence="8">
    <location>
        <begin position="537"/>
        <end position="563"/>
    </location>
</feature>
<evidence type="ECO:0000313" key="11">
    <source>
        <dbReference type="EMBL" id="MBM9467128.1"/>
    </source>
</evidence>
<evidence type="ECO:0000256" key="6">
    <source>
        <dbReference type="ARBA" id="ARBA00022989"/>
    </source>
</evidence>
<dbReference type="Gene3D" id="1.20.1720.10">
    <property type="entry name" value="Multidrug resistance protein D"/>
    <property type="match status" value="1"/>
</dbReference>
<dbReference type="PRINTS" id="PR01036">
    <property type="entry name" value="TCRTETB"/>
</dbReference>
<dbReference type="Proteomes" id="UP000663792">
    <property type="component" value="Unassembled WGS sequence"/>
</dbReference>
<sequence length="563" mass="58596">MTTTAPPASSGRMTHRQTIVALSGLLLAMFAAFLSATIVSNALPTIISVLHGSQNQYTWIVTATLLSSTATTPIWGKLSDLYSKKLLVQISTVIFTTGSLLAGFSPSVEMLIVWRSFQGLGLGGLQALVIIAIAAMISPRERGRYMGPIAAVMSVAPVAGPLIGGVIVDTDWLGWRWCFWAGIPLAMVSLFVVHKTLHLPVMKRKVSIDWLGASLIVAGVCDLLIWVTLAGNDFAWGSGTSIAMLAGGLLLLGLAVVVELRAAEPVIPLRLFRDRTTTLATIGSLGVGVAMFGGAVFLIQYFQIARGVSPTAAGLLMLPTIVGSTLGSTISGALITRTGKLKVYLVVGSVLLLVGFAALATIDHTTNMVLLGAYLFVMGAGTGTVMQNLVLAVQNVVPPTDLGSATSTVSFFRSLGGTVGVSVLGAVLATQVADRIRAGLVATGADPAAAGSGDIGIGQLNELPGPLVELVRIAYGDGTARIFLVGTVLAVITLISVVFLKETPLRTQSGQEQLQDARRLEAAEAAGGTGGFAAEVAEEYAGLDQDQNRERTGRHRAPEAAER</sequence>
<evidence type="ECO:0000259" key="10">
    <source>
        <dbReference type="PROSITE" id="PS50850"/>
    </source>
</evidence>
<evidence type="ECO:0000256" key="5">
    <source>
        <dbReference type="ARBA" id="ARBA00022692"/>
    </source>
</evidence>
<comment type="subcellular location">
    <subcellularLocation>
        <location evidence="1">Cell membrane</location>
        <topology evidence="1">Multi-pass membrane protein</topology>
    </subcellularLocation>
</comment>
<keyword evidence="7 9" id="KW-0472">Membrane</keyword>
<feature type="transmembrane region" description="Helical" evidence="9">
    <location>
        <begin position="174"/>
        <end position="194"/>
    </location>
</feature>
<feature type="transmembrane region" description="Helical" evidence="9">
    <location>
        <begin position="19"/>
        <end position="44"/>
    </location>
</feature>
<feature type="transmembrane region" description="Helical" evidence="9">
    <location>
        <begin position="56"/>
        <end position="74"/>
    </location>
</feature>
<evidence type="ECO:0000256" key="8">
    <source>
        <dbReference type="SAM" id="MobiDB-lite"/>
    </source>
</evidence>
<dbReference type="SUPFAM" id="SSF103473">
    <property type="entry name" value="MFS general substrate transporter"/>
    <property type="match status" value="1"/>
</dbReference>
<dbReference type="GO" id="GO:0005886">
    <property type="term" value="C:plasma membrane"/>
    <property type="evidence" value="ECO:0007669"/>
    <property type="project" value="UniProtKB-SubCell"/>
</dbReference>
<accession>A0A938YCK1</accession>
<dbReference type="PROSITE" id="PS50850">
    <property type="entry name" value="MFS"/>
    <property type="match status" value="1"/>
</dbReference>
<reference evidence="11" key="1">
    <citation type="submission" date="2021-01" db="EMBL/GenBank/DDBJ databases">
        <title>YIM 132084 draft genome.</title>
        <authorList>
            <person name="An D."/>
        </authorList>
    </citation>
    <scope>NUCLEOTIDE SEQUENCE</scope>
    <source>
        <strain evidence="11">YIM 132084</strain>
    </source>
</reference>
<keyword evidence="12" id="KW-1185">Reference proteome</keyword>
<keyword evidence="5 9" id="KW-0812">Transmembrane</keyword>
<proteinExistence type="inferred from homology"/>
<feature type="transmembrane region" description="Helical" evidence="9">
    <location>
        <begin position="480"/>
        <end position="500"/>
    </location>
</feature>
<organism evidence="11 12">
    <name type="scientific">Nakamurella leprariae</name>
    <dbReference type="NCBI Taxonomy" id="2803911"/>
    <lineage>
        <taxon>Bacteria</taxon>
        <taxon>Bacillati</taxon>
        <taxon>Actinomycetota</taxon>
        <taxon>Actinomycetes</taxon>
        <taxon>Nakamurellales</taxon>
        <taxon>Nakamurellaceae</taxon>
        <taxon>Nakamurella</taxon>
    </lineage>
</organism>
<keyword evidence="3" id="KW-0813">Transport</keyword>
<evidence type="ECO:0000256" key="7">
    <source>
        <dbReference type="ARBA" id="ARBA00023136"/>
    </source>
</evidence>
<dbReference type="PANTHER" id="PTHR23501">
    <property type="entry name" value="MAJOR FACILITATOR SUPERFAMILY"/>
    <property type="match status" value="1"/>
</dbReference>
<dbReference type="InterPro" id="IPR020846">
    <property type="entry name" value="MFS_dom"/>
</dbReference>
<dbReference type="PANTHER" id="PTHR23501:SF197">
    <property type="entry name" value="COMD"/>
    <property type="match status" value="1"/>
</dbReference>
<feature type="transmembrane region" description="Helical" evidence="9">
    <location>
        <begin position="149"/>
        <end position="168"/>
    </location>
</feature>
<evidence type="ECO:0000256" key="4">
    <source>
        <dbReference type="ARBA" id="ARBA00022475"/>
    </source>
</evidence>
<feature type="compositionally biased region" description="Basic and acidic residues" evidence="8">
    <location>
        <begin position="546"/>
        <end position="563"/>
    </location>
</feature>
<feature type="transmembrane region" description="Helical" evidence="9">
    <location>
        <begin position="86"/>
        <end position="105"/>
    </location>
</feature>
<dbReference type="Gene3D" id="1.20.1250.20">
    <property type="entry name" value="MFS general substrate transporter like domains"/>
    <property type="match status" value="1"/>
</dbReference>
<comment type="caution">
    <text evidence="11">The sequence shown here is derived from an EMBL/GenBank/DDBJ whole genome shotgun (WGS) entry which is preliminary data.</text>
</comment>
<evidence type="ECO:0000256" key="1">
    <source>
        <dbReference type="ARBA" id="ARBA00004651"/>
    </source>
</evidence>
<dbReference type="EMBL" id="JAERWK010000008">
    <property type="protein sequence ID" value="MBM9467128.1"/>
    <property type="molecule type" value="Genomic_DNA"/>
</dbReference>
<feature type="transmembrane region" description="Helical" evidence="9">
    <location>
        <begin position="279"/>
        <end position="302"/>
    </location>
</feature>
<feature type="transmembrane region" description="Helical" evidence="9">
    <location>
        <begin position="117"/>
        <end position="137"/>
    </location>
</feature>
<dbReference type="AlphaFoldDB" id="A0A938YCK1"/>
<feature type="transmembrane region" description="Helical" evidence="9">
    <location>
        <begin position="235"/>
        <end position="258"/>
    </location>
</feature>
<evidence type="ECO:0000256" key="2">
    <source>
        <dbReference type="ARBA" id="ARBA00007520"/>
    </source>
</evidence>
<keyword evidence="4" id="KW-1003">Cell membrane</keyword>
<evidence type="ECO:0000256" key="3">
    <source>
        <dbReference type="ARBA" id="ARBA00022448"/>
    </source>
</evidence>
<dbReference type="FunFam" id="1.20.1720.10:FF:000004">
    <property type="entry name" value="EmrB/QacA family drug resistance transporter"/>
    <property type="match status" value="1"/>
</dbReference>
<dbReference type="InterPro" id="IPR011701">
    <property type="entry name" value="MFS"/>
</dbReference>